<evidence type="ECO:0008006" key="4">
    <source>
        <dbReference type="Google" id="ProtNLM"/>
    </source>
</evidence>
<dbReference type="PATRIC" id="fig|1766.6.peg.4762"/>
<organism evidence="2 3">
    <name type="scientific">Mycolicibacterium fortuitum</name>
    <name type="common">Mycobacterium fortuitum</name>
    <dbReference type="NCBI Taxonomy" id="1766"/>
    <lineage>
        <taxon>Bacteria</taxon>
        <taxon>Bacillati</taxon>
        <taxon>Actinomycetota</taxon>
        <taxon>Actinomycetes</taxon>
        <taxon>Mycobacteriales</taxon>
        <taxon>Mycobacteriaceae</taxon>
        <taxon>Mycolicibacterium</taxon>
    </lineage>
</organism>
<gene>
    <name evidence="2" type="ORF">XA26_47890</name>
</gene>
<sequence>MSSLSMRQSAGIPVHGARHTDSRRQLVNRADIEQLVRSFYTRALSDEKLFKYFLELRFGELEDHLTKIADYWDTKLFHTARYQENSLQVHLRLNALHELQDTDFQRWIELWRATVNELFVGRTATKAKIIGAQMCCIFYARITGTHSPELEGALLTIAAEELTEQEERK</sequence>
<dbReference type="GO" id="GO:0019825">
    <property type="term" value="F:oxygen binding"/>
    <property type="evidence" value="ECO:0007669"/>
    <property type="project" value="InterPro"/>
</dbReference>
<dbReference type="EMBL" id="CP011269">
    <property type="protein sequence ID" value="ALI28589.1"/>
    <property type="molecule type" value="Genomic_DNA"/>
</dbReference>
<dbReference type="Proteomes" id="UP000057134">
    <property type="component" value="Chromosome"/>
</dbReference>
<name>A0A0N9XWQ6_MYCFO</name>
<evidence type="ECO:0000256" key="1">
    <source>
        <dbReference type="SAM" id="MobiDB-lite"/>
    </source>
</evidence>
<dbReference type="GO" id="GO:0020037">
    <property type="term" value="F:heme binding"/>
    <property type="evidence" value="ECO:0007669"/>
    <property type="project" value="InterPro"/>
</dbReference>
<evidence type="ECO:0000313" key="3">
    <source>
        <dbReference type="Proteomes" id="UP000057134"/>
    </source>
</evidence>
<keyword evidence="3" id="KW-1185">Reference proteome</keyword>
<evidence type="ECO:0000313" key="2">
    <source>
        <dbReference type="EMBL" id="ALI28589.1"/>
    </source>
</evidence>
<feature type="region of interest" description="Disordered" evidence="1">
    <location>
        <begin position="1"/>
        <end position="20"/>
    </location>
</feature>
<protein>
    <recommendedName>
        <fullName evidence="4">Group III truncated hemoglobin</fullName>
    </recommendedName>
</protein>
<dbReference type="InterPro" id="IPR009050">
    <property type="entry name" value="Globin-like_sf"/>
</dbReference>
<dbReference type="InterPro" id="IPR012292">
    <property type="entry name" value="Globin/Proto"/>
</dbReference>
<accession>A0A0N9XWQ6</accession>
<proteinExistence type="predicted"/>
<dbReference type="SUPFAM" id="SSF46458">
    <property type="entry name" value="Globin-like"/>
    <property type="match status" value="1"/>
</dbReference>
<dbReference type="AlphaFoldDB" id="A0A0N9XWQ6"/>
<dbReference type="STRING" id="1766.XA26_47890"/>
<dbReference type="KEGG" id="mft:XA26_47890"/>
<dbReference type="Gene3D" id="1.10.490.10">
    <property type="entry name" value="Globins"/>
    <property type="match status" value="1"/>
</dbReference>
<dbReference type="CDD" id="cd08916">
    <property type="entry name" value="TrHb3_P"/>
    <property type="match status" value="1"/>
</dbReference>
<reference evidence="2 3" key="1">
    <citation type="journal article" date="2015" name="MBio">
        <title>Enzymatic Degradation of Phenazines Can Generate Energy and Protect Sensitive Organisms from Toxicity.</title>
        <authorList>
            <person name="Costa K.C."/>
            <person name="Bergkessel M."/>
            <person name="Saunders S."/>
            <person name="Korlach J."/>
            <person name="Newman D.K."/>
        </authorList>
    </citation>
    <scope>NUCLEOTIDE SEQUENCE [LARGE SCALE GENOMIC DNA]</scope>
    <source>
        <strain evidence="2 3">CT6</strain>
    </source>
</reference>
<dbReference type="RefSeq" id="WP_054603159.1">
    <property type="nucleotide sequence ID" value="NZ_CP011269.1"/>
</dbReference>